<dbReference type="HOGENOM" id="CLU_3046224_0_0_10"/>
<protein>
    <submittedName>
        <fullName evidence="1">Uncharacterized protein</fullName>
    </submittedName>
</protein>
<evidence type="ECO:0000313" key="1">
    <source>
        <dbReference type="EMBL" id="EEC95819.1"/>
    </source>
</evidence>
<accession>B7BCN6</accession>
<gene>
    <name evidence="1" type="ORF">PRABACTJOHN_02804</name>
</gene>
<dbReference type="EMBL" id="ABYH01000305">
    <property type="protein sequence ID" value="EEC95819.1"/>
    <property type="molecule type" value="Genomic_DNA"/>
</dbReference>
<sequence>MGIEPTLPFGRPGKRSQGRFRLFFIKIIRYKIIFRNGVCEEIVSFENKVMLLTD</sequence>
<dbReference type="Proteomes" id="UP000005510">
    <property type="component" value="Unassembled WGS sequence"/>
</dbReference>
<name>B7BCN6_9BACT</name>
<reference evidence="1 2" key="1">
    <citation type="submission" date="2008-10" db="EMBL/GenBank/DDBJ databases">
        <title>Draft genome sequence of Parabacteroides johnsonii (DSM 18315).</title>
        <authorList>
            <person name="Sudarsanam P."/>
            <person name="Ley R."/>
            <person name="Guruge J."/>
            <person name="Turnbaugh P.J."/>
            <person name="Mahowald M."/>
            <person name="Liep D."/>
            <person name="Gordon J."/>
        </authorList>
    </citation>
    <scope>NUCLEOTIDE SEQUENCE [LARGE SCALE GENOMIC DNA]</scope>
    <source>
        <strain evidence="1 2">DSM 18315</strain>
    </source>
</reference>
<comment type="caution">
    <text evidence="1">The sequence shown here is derived from an EMBL/GenBank/DDBJ whole genome shotgun (WGS) entry which is preliminary data.</text>
</comment>
<proteinExistence type="predicted"/>
<dbReference type="STRING" id="537006.PRABACTJOHN_02804"/>
<evidence type="ECO:0000313" key="2">
    <source>
        <dbReference type="Proteomes" id="UP000005510"/>
    </source>
</evidence>
<dbReference type="AlphaFoldDB" id="B7BCN6"/>
<reference evidence="1 2" key="2">
    <citation type="submission" date="2008-10" db="EMBL/GenBank/DDBJ databases">
        <authorList>
            <person name="Fulton L."/>
            <person name="Clifton S."/>
            <person name="Fulton B."/>
            <person name="Xu J."/>
            <person name="Minx P."/>
            <person name="Pepin K.H."/>
            <person name="Johnson M."/>
            <person name="Bhonagiri V."/>
            <person name="Nash W.E."/>
            <person name="Mardis E.R."/>
            <person name="Wilson R.K."/>
        </authorList>
    </citation>
    <scope>NUCLEOTIDE SEQUENCE [LARGE SCALE GENOMIC DNA]</scope>
    <source>
        <strain evidence="1 2">DSM 18315</strain>
    </source>
</reference>
<organism evidence="1 2">
    <name type="scientific">Parabacteroides johnsonii DSM 18315</name>
    <dbReference type="NCBI Taxonomy" id="537006"/>
    <lineage>
        <taxon>Bacteria</taxon>
        <taxon>Pseudomonadati</taxon>
        <taxon>Bacteroidota</taxon>
        <taxon>Bacteroidia</taxon>
        <taxon>Bacteroidales</taxon>
        <taxon>Tannerellaceae</taxon>
        <taxon>Parabacteroides</taxon>
    </lineage>
</organism>